<dbReference type="OrthoDB" id="9767863at2"/>
<dbReference type="Pfam" id="PF01757">
    <property type="entry name" value="Acyl_transf_3"/>
    <property type="match status" value="1"/>
</dbReference>
<dbReference type="EMBL" id="JH651384">
    <property type="protein sequence ID" value="EIJ34388.1"/>
    <property type="molecule type" value="Genomic_DNA"/>
</dbReference>
<feature type="transmembrane region" description="Helical" evidence="1">
    <location>
        <begin position="88"/>
        <end position="110"/>
    </location>
</feature>
<keyword evidence="3" id="KW-0012">Acyltransferase</keyword>
<accession>A0A656HBZ5</accession>
<proteinExistence type="predicted"/>
<organism evidence="3 4">
    <name type="scientific">Thiothrix nivea (strain ATCC 35100 / DSM 5205 / JP2)</name>
    <dbReference type="NCBI Taxonomy" id="870187"/>
    <lineage>
        <taxon>Bacteria</taxon>
        <taxon>Pseudomonadati</taxon>
        <taxon>Pseudomonadota</taxon>
        <taxon>Gammaproteobacteria</taxon>
        <taxon>Thiotrichales</taxon>
        <taxon>Thiotrichaceae</taxon>
        <taxon>Thiothrix</taxon>
    </lineage>
</organism>
<feature type="transmembrane region" description="Helical" evidence="1">
    <location>
        <begin position="122"/>
        <end position="143"/>
    </location>
</feature>
<feature type="transmembrane region" description="Helical" evidence="1">
    <location>
        <begin position="284"/>
        <end position="303"/>
    </location>
</feature>
<keyword evidence="1" id="KW-0472">Membrane</keyword>
<name>A0A656HBZ5_THINJ</name>
<feature type="domain" description="Acyltransferase 3" evidence="2">
    <location>
        <begin position="12"/>
        <end position="356"/>
    </location>
</feature>
<dbReference type="RefSeq" id="WP_002708319.1">
    <property type="nucleotide sequence ID" value="NZ_JH651384.1"/>
</dbReference>
<keyword evidence="1" id="KW-0812">Transmembrane</keyword>
<keyword evidence="3" id="KW-0808">Transferase</keyword>
<reference evidence="4" key="1">
    <citation type="journal article" date="2011" name="Stand. Genomic Sci.">
        <title>Genome sequence of the filamentous, gliding Thiothrix nivea neotype strain (JP2(T)).</title>
        <authorList>
            <person name="Lapidus A."/>
            <person name="Nolan M."/>
            <person name="Lucas S."/>
            <person name="Glavina Del Rio T."/>
            <person name="Tice H."/>
            <person name="Cheng J.F."/>
            <person name="Tapia R."/>
            <person name="Han C."/>
            <person name="Goodwin L."/>
            <person name="Pitluck S."/>
            <person name="Liolios K."/>
            <person name="Pagani I."/>
            <person name="Ivanova N."/>
            <person name="Huntemann M."/>
            <person name="Mavromatis K."/>
            <person name="Mikhailova N."/>
            <person name="Pati A."/>
            <person name="Chen A."/>
            <person name="Palaniappan K."/>
            <person name="Land M."/>
            <person name="Brambilla E.M."/>
            <person name="Rohde M."/>
            <person name="Abt B."/>
            <person name="Verbarg S."/>
            <person name="Goker M."/>
            <person name="Bristow J."/>
            <person name="Eisen J.A."/>
            <person name="Markowitz V."/>
            <person name="Hugenholtz P."/>
            <person name="Kyrpides N.C."/>
            <person name="Klenk H.P."/>
            <person name="Woyke T."/>
        </authorList>
    </citation>
    <scope>NUCLEOTIDE SEQUENCE [LARGE SCALE GENOMIC DNA]</scope>
    <source>
        <strain evidence="4">ATCC 35100 / DSM 5205 / JP2</strain>
    </source>
</reference>
<evidence type="ECO:0000313" key="3">
    <source>
        <dbReference type="EMBL" id="EIJ34388.1"/>
    </source>
</evidence>
<gene>
    <name evidence="3" type="ORF">Thini_1807</name>
</gene>
<feature type="transmembrane region" description="Helical" evidence="1">
    <location>
        <begin position="16"/>
        <end position="34"/>
    </location>
</feature>
<feature type="transmembrane region" description="Helical" evidence="1">
    <location>
        <begin position="340"/>
        <end position="361"/>
    </location>
</feature>
<protein>
    <submittedName>
        <fullName evidence="3">Acyltransferase 3</fullName>
    </submittedName>
</protein>
<keyword evidence="4" id="KW-1185">Reference proteome</keyword>
<sequence>MKLSAYAQGRDNNFNLIRMVAAFSVLLTHCFALVGGSRESEPLLSMLGMTIGDIAVDMFFVTSGFLITASLLSRKSMIDFIWARMLRIYPALIVALVLSAFILGPYFTTLPLSGYFLDPDTWFYLMRGLLPFIGFSFLLPGVFEGNPYAGVVNGSLWTITFEVLMYAQLAIFWIMVGWGRHSFRKTDATGRKKNVWVPLMHLPGLRVVWMKRVVLAYLLPVGVYVLAARWFEFEMVRFFPLSFMFFTGAAFYLFRECIHLSSALFGVALAILIFSLFHDSVPFSLVYSIVLAYCIFYVAYVPAGSIRQYNRLGDYSYGVYVYAFPLQQALVALIPNISIWQLMLLSSVMVVLLAVLSWHFLEKKALALKMAFADRTRVFLQDNLLPASGTKGW</sequence>
<evidence type="ECO:0000313" key="4">
    <source>
        <dbReference type="Proteomes" id="UP000005317"/>
    </source>
</evidence>
<dbReference type="InterPro" id="IPR050879">
    <property type="entry name" value="Acyltransferase_3"/>
</dbReference>
<dbReference type="GO" id="GO:0016747">
    <property type="term" value="F:acyltransferase activity, transferring groups other than amino-acyl groups"/>
    <property type="evidence" value="ECO:0007669"/>
    <property type="project" value="InterPro"/>
</dbReference>
<feature type="transmembrane region" description="Helical" evidence="1">
    <location>
        <begin position="237"/>
        <end position="254"/>
    </location>
</feature>
<evidence type="ECO:0000256" key="1">
    <source>
        <dbReference type="SAM" id="Phobius"/>
    </source>
</evidence>
<keyword evidence="1" id="KW-1133">Transmembrane helix</keyword>
<dbReference type="PANTHER" id="PTHR23028">
    <property type="entry name" value="ACETYLTRANSFERASE"/>
    <property type="match status" value="1"/>
</dbReference>
<feature type="transmembrane region" description="Helical" evidence="1">
    <location>
        <begin position="46"/>
        <end position="68"/>
    </location>
</feature>
<feature type="transmembrane region" description="Helical" evidence="1">
    <location>
        <begin position="155"/>
        <end position="176"/>
    </location>
</feature>
<feature type="transmembrane region" description="Helical" evidence="1">
    <location>
        <begin position="213"/>
        <end position="231"/>
    </location>
</feature>
<dbReference type="InterPro" id="IPR002656">
    <property type="entry name" value="Acyl_transf_3_dom"/>
</dbReference>
<feature type="transmembrane region" description="Helical" evidence="1">
    <location>
        <begin position="261"/>
        <end position="278"/>
    </location>
</feature>
<dbReference type="Proteomes" id="UP000005317">
    <property type="component" value="Unassembled WGS sequence"/>
</dbReference>
<dbReference type="AlphaFoldDB" id="A0A656HBZ5"/>
<evidence type="ECO:0000259" key="2">
    <source>
        <dbReference type="Pfam" id="PF01757"/>
    </source>
</evidence>